<proteinExistence type="predicted"/>
<dbReference type="EMBL" id="BQNB010013253">
    <property type="protein sequence ID" value="GJT13716.1"/>
    <property type="molecule type" value="Genomic_DNA"/>
</dbReference>
<gene>
    <name evidence="1" type="ORF">Tco_0860758</name>
</gene>
<reference evidence="1" key="2">
    <citation type="submission" date="2022-01" db="EMBL/GenBank/DDBJ databases">
        <authorList>
            <person name="Yamashiro T."/>
            <person name="Shiraishi A."/>
            <person name="Satake H."/>
            <person name="Nakayama K."/>
        </authorList>
    </citation>
    <scope>NUCLEOTIDE SEQUENCE</scope>
</reference>
<dbReference type="Proteomes" id="UP001151760">
    <property type="component" value="Unassembled WGS sequence"/>
</dbReference>
<sequence>MDSEGYLKMVMETLGGSGGESFWEEGDDFGVNVLRFHTCLTDILGFLEKLKWWFEQDIDDEGEEDEEGKGGSEVLVLSLISVLIGDFEFLGCFGCVRRCKEEGVVPNILGAAGDMGVALSKAFWTSTRGQYPTWVSLAVMFKGVSVSLGVRLMRNCCFVIVGRDAWLEGVSGFGMGKVVLITFEELQMLGFFLQMGFTLILATLDGLDVGLLGDVIGEDDCDEDKCGCIYSGGKV</sequence>
<evidence type="ECO:0000313" key="1">
    <source>
        <dbReference type="EMBL" id="GJT13716.1"/>
    </source>
</evidence>
<keyword evidence="2" id="KW-1185">Reference proteome</keyword>
<organism evidence="1 2">
    <name type="scientific">Tanacetum coccineum</name>
    <dbReference type="NCBI Taxonomy" id="301880"/>
    <lineage>
        <taxon>Eukaryota</taxon>
        <taxon>Viridiplantae</taxon>
        <taxon>Streptophyta</taxon>
        <taxon>Embryophyta</taxon>
        <taxon>Tracheophyta</taxon>
        <taxon>Spermatophyta</taxon>
        <taxon>Magnoliopsida</taxon>
        <taxon>eudicotyledons</taxon>
        <taxon>Gunneridae</taxon>
        <taxon>Pentapetalae</taxon>
        <taxon>asterids</taxon>
        <taxon>campanulids</taxon>
        <taxon>Asterales</taxon>
        <taxon>Asteraceae</taxon>
        <taxon>Asteroideae</taxon>
        <taxon>Anthemideae</taxon>
        <taxon>Anthemidinae</taxon>
        <taxon>Tanacetum</taxon>
    </lineage>
</organism>
<evidence type="ECO:0000313" key="2">
    <source>
        <dbReference type="Proteomes" id="UP001151760"/>
    </source>
</evidence>
<accession>A0ABQ5BFU3</accession>
<comment type="caution">
    <text evidence="1">The sequence shown here is derived from an EMBL/GenBank/DDBJ whole genome shotgun (WGS) entry which is preliminary data.</text>
</comment>
<name>A0ABQ5BFU3_9ASTR</name>
<reference evidence="1" key="1">
    <citation type="journal article" date="2022" name="Int. J. Mol. Sci.">
        <title>Draft Genome of Tanacetum Coccineum: Genomic Comparison of Closely Related Tanacetum-Family Plants.</title>
        <authorList>
            <person name="Yamashiro T."/>
            <person name="Shiraishi A."/>
            <person name="Nakayama K."/>
            <person name="Satake H."/>
        </authorList>
    </citation>
    <scope>NUCLEOTIDE SEQUENCE</scope>
</reference>
<protein>
    <submittedName>
        <fullName evidence="1">Uncharacterized protein</fullName>
    </submittedName>
</protein>